<reference evidence="7" key="2">
    <citation type="journal article" date="2022" name="Hortic Res">
        <title>The genome of Dioscorea zingiberensis sheds light on the biosynthesis, origin and evolution of the medicinally important diosgenin saponins.</title>
        <authorList>
            <person name="Li Y."/>
            <person name="Tan C."/>
            <person name="Li Z."/>
            <person name="Guo J."/>
            <person name="Li S."/>
            <person name="Chen X."/>
            <person name="Wang C."/>
            <person name="Dai X."/>
            <person name="Yang H."/>
            <person name="Song W."/>
            <person name="Hou L."/>
            <person name="Xu J."/>
            <person name="Tong Z."/>
            <person name="Xu A."/>
            <person name="Yuan X."/>
            <person name="Wang W."/>
            <person name="Yang Q."/>
            <person name="Chen L."/>
            <person name="Sun Z."/>
            <person name="Wang K."/>
            <person name="Pan B."/>
            <person name="Chen J."/>
            <person name="Bao Y."/>
            <person name="Liu F."/>
            <person name="Qi X."/>
            <person name="Gang D.R."/>
            <person name="Wen J."/>
            <person name="Li J."/>
        </authorList>
    </citation>
    <scope>NUCLEOTIDE SEQUENCE</scope>
    <source>
        <strain evidence="7">Dzin_1.0</strain>
    </source>
</reference>
<dbReference type="SMART" id="SM00473">
    <property type="entry name" value="PAN_AP"/>
    <property type="match status" value="1"/>
</dbReference>
<dbReference type="Gene3D" id="3.50.4.10">
    <property type="entry name" value="Hepatocyte Growth Factor"/>
    <property type="match status" value="1"/>
</dbReference>
<dbReference type="PANTHER" id="PTHR47974">
    <property type="entry name" value="OS07G0415500 PROTEIN"/>
    <property type="match status" value="1"/>
</dbReference>
<accession>A0A9D5D3N1</accession>
<evidence type="ECO:0000313" key="8">
    <source>
        <dbReference type="Proteomes" id="UP001085076"/>
    </source>
</evidence>
<dbReference type="GO" id="GO:0016020">
    <property type="term" value="C:membrane"/>
    <property type="evidence" value="ECO:0007669"/>
    <property type="project" value="UniProtKB-SubCell"/>
</dbReference>
<evidence type="ECO:0000256" key="2">
    <source>
        <dbReference type="ARBA" id="ARBA00022692"/>
    </source>
</evidence>
<evidence type="ECO:0000256" key="3">
    <source>
        <dbReference type="ARBA" id="ARBA00022729"/>
    </source>
</evidence>
<evidence type="ECO:0000256" key="1">
    <source>
        <dbReference type="ARBA" id="ARBA00004167"/>
    </source>
</evidence>
<protein>
    <recommendedName>
        <fullName evidence="6">Apple domain-containing protein</fullName>
    </recommendedName>
</protein>
<dbReference type="PANTHER" id="PTHR47974:SF4">
    <property type="entry name" value="RECEPTOR-LIKE SERINE_THREONINE-PROTEIN KINASE"/>
    <property type="match status" value="1"/>
</dbReference>
<proteinExistence type="predicted"/>
<dbReference type="PROSITE" id="PS50948">
    <property type="entry name" value="PAN"/>
    <property type="match status" value="1"/>
</dbReference>
<keyword evidence="3" id="KW-0732">Signal</keyword>
<keyword evidence="2" id="KW-0812">Transmembrane</keyword>
<dbReference type="AlphaFoldDB" id="A0A9D5D3N1"/>
<comment type="caution">
    <text evidence="7">The sequence shown here is derived from an EMBL/GenBank/DDBJ whole genome shotgun (WGS) entry which is preliminary data.</text>
</comment>
<keyword evidence="8" id="KW-1185">Reference proteome</keyword>
<dbReference type="Pfam" id="PF08276">
    <property type="entry name" value="PAN_2"/>
    <property type="match status" value="1"/>
</dbReference>
<organism evidence="7 8">
    <name type="scientific">Dioscorea zingiberensis</name>
    <dbReference type="NCBI Taxonomy" id="325984"/>
    <lineage>
        <taxon>Eukaryota</taxon>
        <taxon>Viridiplantae</taxon>
        <taxon>Streptophyta</taxon>
        <taxon>Embryophyta</taxon>
        <taxon>Tracheophyta</taxon>
        <taxon>Spermatophyta</taxon>
        <taxon>Magnoliopsida</taxon>
        <taxon>Liliopsida</taxon>
        <taxon>Dioscoreales</taxon>
        <taxon>Dioscoreaceae</taxon>
        <taxon>Dioscorea</taxon>
    </lineage>
</organism>
<evidence type="ECO:0000256" key="5">
    <source>
        <dbReference type="ARBA" id="ARBA00023136"/>
    </source>
</evidence>
<reference evidence="7" key="1">
    <citation type="submission" date="2021-03" db="EMBL/GenBank/DDBJ databases">
        <authorList>
            <person name="Li Z."/>
            <person name="Yang C."/>
        </authorList>
    </citation>
    <scope>NUCLEOTIDE SEQUENCE</scope>
    <source>
        <strain evidence="7">Dzin_1.0</strain>
        <tissue evidence="7">Leaf</tissue>
    </source>
</reference>
<evidence type="ECO:0000259" key="6">
    <source>
        <dbReference type="PROSITE" id="PS50948"/>
    </source>
</evidence>
<feature type="domain" description="Apple" evidence="6">
    <location>
        <begin position="19"/>
        <end position="108"/>
    </location>
</feature>
<evidence type="ECO:0000256" key="4">
    <source>
        <dbReference type="ARBA" id="ARBA00022989"/>
    </source>
</evidence>
<keyword evidence="5" id="KW-0472">Membrane</keyword>
<dbReference type="InterPro" id="IPR003609">
    <property type="entry name" value="Pan_app"/>
</dbReference>
<gene>
    <name evidence="7" type="ORF">J5N97_002400</name>
</gene>
<comment type="subcellular location">
    <subcellularLocation>
        <location evidence="1">Membrane</location>
        <topology evidence="1">Single-pass membrane protein</topology>
    </subcellularLocation>
</comment>
<evidence type="ECO:0000313" key="7">
    <source>
        <dbReference type="EMBL" id="KAJ0984044.1"/>
    </source>
</evidence>
<keyword evidence="4" id="KW-1133">Transmembrane helix</keyword>
<dbReference type="CDD" id="cd01098">
    <property type="entry name" value="PAN_AP_plant"/>
    <property type="match status" value="1"/>
</dbReference>
<name>A0A9D5D3N1_9LILI</name>
<dbReference type="EMBL" id="JAGGNH010000001">
    <property type="protein sequence ID" value="KAJ0984044.1"/>
    <property type="molecule type" value="Genomic_DNA"/>
</dbReference>
<sequence>MTDPSDWSQGCSTKFNMTCNDSEFLQLVHTDYYGYDLASFGKDMSLDDCRQACLSDCECKGFAYKHDGTGECYPKGTLFNGYHMPDYMTTMHIKVPSSSQITSIEQSINLNIPDPTMNCSKRNTVIPDQPTERLMKGMMKGKVITPPGHSFRKTGNGFPAIAAVHSSIPCLHGLVSNNAAPKEPEAQIEPKKQHQFIILKSCHNQPHCYHF</sequence>
<dbReference type="Proteomes" id="UP001085076">
    <property type="component" value="Miscellaneous, Linkage group lg01"/>
</dbReference>